<dbReference type="AlphaFoldDB" id="A0A858SNG4"/>
<dbReference type="Proteomes" id="UP000503308">
    <property type="component" value="Chromosome"/>
</dbReference>
<feature type="transmembrane region" description="Helical" evidence="7">
    <location>
        <begin position="95"/>
        <end position="113"/>
    </location>
</feature>
<proteinExistence type="inferred from homology"/>
<evidence type="ECO:0000259" key="8">
    <source>
        <dbReference type="Pfam" id="PF01757"/>
    </source>
</evidence>
<evidence type="ECO:0000256" key="3">
    <source>
        <dbReference type="ARBA" id="ARBA00022475"/>
    </source>
</evidence>
<feature type="transmembrane region" description="Helical" evidence="7">
    <location>
        <begin position="158"/>
        <end position="177"/>
    </location>
</feature>
<feature type="transmembrane region" description="Helical" evidence="7">
    <location>
        <begin position="246"/>
        <end position="263"/>
    </location>
</feature>
<dbReference type="KEGG" id="rpon:G3256_03040"/>
<dbReference type="PANTHER" id="PTHR40074:SF2">
    <property type="entry name" value="O-ACETYLTRANSFERASE WECH"/>
    <property type="match status" value="1"/>
</dbReference>
<dbReference type="EMBL" id="CP048788">
    <property type="protein sequence ID" value="QJF50215.1"/>
    <property type="molecule type" value="Genomic_DNA"/>
</dbReference>
<sequence>MVAYAGAVPEAVSTRVPVETMRSMAVVLLVSYHVIGAGDGGGLDIAYPHMLRLYADFFIDLRMPFFAFIAGYVYALRPVAVGHYSDFLGNKLRRLLIPGILAITAFAIVANVVGTRFAQPLSDLWYLLVTPYAHFWFLQSALVIFVVFGLIDMVLSHRFTVVLLVASGALYLSGFRFETSVMSVNGALYLLPFFLTGVVFLRHGTEIAEEAEKLTLVLLVLAVACAFQNIRVLYETGVFSMDRHDVQSLGFGVSVCLLAALWCPRLPLLERLSPYAFTIYLYHIFGTVPARLFCDALDIGQTNLQFVLGLAGGLLIPVLIHETVQRMPGLSAVVTGRQRRLRGGLGVP</sequence>
<protein>
    <submittedName>
        <fullName evidence="9">Acyltransferase</fullName>
    </submittedName>
</protein>
<feature type="transmembrane region" description="Helical" evidence="7">
    <location>
        <begin position="214"/>
        <end position="234"/>
    </location>
</feature>
<dbReference type="PANTHER" id="PTHR40074">
    <property type="entry name" value="O-ACETYLTRANSFERASE WECH"/>
    <property type="match status" value="1"/>
</dbReference>
<evidence type="ECO:0000256" key="5">
    <source>
        <dbReference type="ARBA" id="ARBA00022989"/>
    </source>
</evidence>
<dbReference type="Pfam" id="PF01757">
    <property type="entry name" value="Acyl_transf_3"/>
    <property type="match status" value="1"/>
</dbReference>
<keyword evidence="9" id="KW-0808">Transferase</keyword>
<dbReference type="InterPro" id="IPR002656">
    <property type="entry name" value="Acyl_transf_3_dom"/>
</dbReference>
<keyword evidence="3" id="KW-1003">Cell membrane</keyword>
<evidence type="ECO:0000256" key="6">
    <source>
        <dbReference type="ARBA" id="ARBA00023136"/>
    </source>
</evidence>
<dbReference type="GO" id="GO:0016413">
    <property type="term" value="F:O-acetyltransferase activity"/>
    <property type="evidence" value="ECO:0007669"/>
    <property type="project" value="TreeGrafter"/>
</dbReference>
<comment type="subcellular location">
    <subcellularLocation>
        <location evidence="1">Cell membrane</location>
        <topology evidence="1">Multi-pass membrane protein</topology>
    </subcellularLocation>
</comment>
<evidence type="ECO:0000256" key="7">
    <source>
        <dbReference type="SAM" id="Phobius"/>
    </source>
</evidence>
<feature type="transmembrane region" description="Helical" evidence="7">
    <location>
        <begin position="133"/>
        <end position="151"/>
    </location>
</feature>
<evidence type="ECO:0000256" key="4">
    <source>
        <dbReference type="ARBA" id="ARBA00022692"/>
    </source>
</evidence>
<evidence type="ECO:0000256" key="2">
    <source>
        <dbReference type="ARBA" id="ARBA00007400"/>
    </source>
</evidence>
<comment type="similarity">
    <text evidence="2">Belongs to the acyltransferase 3 family.</text>
</comment>
<gene>
    <name evidence="9" type="ORF">G3256_03040</name>
</gene>
<feature type="transmembrane region" description="Helical" evidence="7">
    <location>
        <begin position="275"/>
        <end position="292"/>
    </location>
</feature>
<feature type="transmembrane region" description="Helical" evidence="7">
    <location>
        <begin position="57"/>
        <end position="75"/>
    </location>
</feature>
<organism evidence="9 10">
    <name type="scientific">Roseobacter ponti</name>
    <dbReference type="NCBI Taxonomy" id="1891787"/>
    <lineage>
        <taxon>Bacteria</taxon>
        <taxon>Pseudomonadati</taxon>
        <taxon>Pseudomonadota</taxon>
        <taxon>Alphaproteobacteria</taxon>
        <taxon>Rhodobacterales</taxon>
        <taxon>Roseobacteraceae</taxon>
        <taxon>Roseobacter</taxon>
    </lineage>
</organism>
<keyword evidence="9" id="KW-0012">Acyltransferase</keyword>
<accession>A0A858SNG4</accession>
<evidence type="ECO:0000313" key="10">
    <source>
        <dbReference type="Proteomes" id="UP000503308"/>
    </source>
</evidence>
<feature type="transmembrane region" description="Helical" evidence="7">
    <location>
        <begin position="304"/>
        <end position="320"/>
    </location>
</feature>
<evidence type="ECO:0000313" key="9">
    <source>
        <dbReference type="EMBL" id="QJF50215.1"/>
    </source>
</evidence>
<dbReference type="GO" id="GO:0005886">
    <property type="term" value="C:plasma membrane"/>
    <property type="evidence" value="ECO:0007669"/>
    <property type="project" value="UniProtKB-SubCell"/>
</dbReference>
<keyword evidence="4 7" id="KW-0812">Transmembrane</keyword>
<reference evidence="9 10" key="1">
    <citation type="submission" date="2020-02" db="EMBL/GenBank/DDBJ databases">
        <title>Genome sequence of Roseobacter ponti.</title>
        <authorList>
            <person name="Hollensteiner J."/>
            <person name="Schneider D."/>
            <person name="Poehlein A."/>
            <person name="Daniel R."/>
        </authorList>
    </citation>
    <scope>NUCLEOTIDE SEQUENCE [LARGE SCALE GENOMIC DNA]</scope>
    <source>
        <strain evidence="9 10">DSM 106830</strain>
    </source>
</reference>
<evidence type="ECO:0000256" key="1">
    <source>
        <dbReference type="ARBA" id="ARBA00004651"/>
    </source>
</evidence>
<keyword evidence="10" id="KW-1185">Reference proteome</keyword>
<feature type="domain" description="Acyltransferase 3" evidence="8">
    <location>
        <begin position="19"/>
        <end position="321"/>
    </location>
</feature>
<keyword evidence="6 7" id="KW-0472">Membrane</keyword>
<dbReference type="RefSeq" id="WP_169639433.1">
    <property type="nucleotide sequence ID" value="NZ_CP048788.1"/>
</dbReference>
<feature type="transmembrane region" description="Helical" evidence="7">
    <location>
        <begin position="183"/>
        <end position="202"/>
    </location>
</feature>
<name>A0A858SNG4_9RHOB</name>
<keyword evidence="5 7" id="KW-1133">Transmembrane helix</keyword>
<dbReference type="GO" id="GO:0009246">
    <property type="term" value="P:enterobacterial common antigen biosynthetic process"/>
    <property type="evidence" value="ECO:0007669"/>
    <property type="project" value="TreeGrafter"/>
</dbReference>